<proteinExistence type="predicted"/>
<dbReference type="Proteomes" id="UP000006706">
    <property type="component" value="Chromosome 8R"/>
</dbReference>
<evidence type="ECO:0000256" key="1">
    <source>
        <dbReference type="SAM" id="MobiDB-lite"/>
    </source>
</evidence>
<keyword evidence="3" id="KW-1185">Reference proteome</keyword>
<dbReference type="HOGENOM" id="CLU_3417225_0_0_1"/>
<sequence>MLGEEVRCTTSAAIDSEDKSDDRDAR</sequence>
<gene>
    <name evidence="2" type="ORF">An08g12050</name>
</gene>
<organism evidence="2 3">
    <name type="scientific">Aspergillus niger (strain ATCC MYA-4892 / CBS 513.88 / FGSC A1513)</name>
    <dbReference type="NCBI Taxonomy" id="425011"/>
    <lineage>
        <taxon>Eukaryota</taxon>
        <taxon>Fungi</taxon>
        <taxon>Dikarya</taxon>
        <taxon>Ascomycota</taxon>
        <taxon>Pezizomycotina</taxon>
        <taxon>Eurotiomycetes</taxon>
        <taxon>Eurotiomycetidae</taxon>
        <taxon>Eurotiales</taxon>
        <taxon>Aspergillaceae</taxon>
        <taxon>Aspergillus</taxon>
        <taxon>Aspergillus subgen. Circumdati</taxon>
    </lineage>
</organism>
<evidence type="ECO:0000313" key="3">
    <source>
        <dbReference type="Proteomes" id="UP000006706"/>
    </source>
</evidence>
<protein>
    <submittedName>
        <fullName evidence="2">Contig An08c0330, genomic contig</fullName>
    </submittedName>
</protein>
<evidence type="ECO:0000313" key="2">
    <source>
        <dbReference type="EMBL" id="CAK40081.1"/>
    </source>
</evidence>
<reference evidence="2 3" key="1">
    <citation type="journal article" date="2007" name="Nat. Biotechnol.">
        <title>Genome sequencing and analysis of the versatile cell factory Aspergillus niger CBS 513.88.</title>
        <authorList>
            <person name="Pel H.J."/>
            <person name="de Winde J.H."/>
            <person name="Archer D.B."/>
            <person name="Dyer P.S."/>
            <person name="Hofmann G."/>
            <person name="Schaap P.J."/>
            <person name="Turner G."/>
            <person name="de Vries R.P."/>
            <person name="Albang R."/>
            <person name="Albermann K."/>
            <person name="Andersen M.R."/>
            <person name="Bendtsen J.D."/>
            <person name="Benen J.A."/>
            <person name="van den Berg M."/>
            <person name="Breestraat S."/>
            <person name="Caddick M.X."/>
            <person name="Contreras R."/>
            <person name="Cornell M."/>
            <person name="Coutinho P.M."/>
            <person name="Danchin E.G."/>
            <person name="Debets A.J."/>
            <person name="Dekker P."/>
            <person name="van Dijck P.W."/>
            <person name="van Dijk A."/>
            <person name="Dijkhuizen L."/>
            <person name="Driessen A.J."/>
            <person name="d'Enfert C."/>
            <person name="Geysens S."/>
            <person name="Goosen C."/>
            <person name="Groot G.S."/>
            <person name="de Groot P.W."/>
            <person name="Guillemette T."/>
            <person name="Henrissat B."/>
            <person name="Herweijer M."/>
            <person name="van den Hombergh J.P."/>
            <person name="van den Hondel C.A."/>
            <person name="van der Heijden R.T."/>
            <person name="van der Kaaij R.M."/>
            <person name="Klis F.M."/>
            <person name="Kools H.J."/>
            <person name="Kubicek C.P."/>
            <person name="van Kuyk P.A."/>
            <person name="Lauber J."/>
            <person name="Lu X."/>
            <person name="van der Maarel M.J."/>
            <person name="Meulenberg R."/>
            <person name="Menke H."/>
            <person name="Mortimer M.A."/>
            <person name="Nielsen J."/>
            <person name="Oliver S.G."/>
            <person name="Olsthoorn M."/>
            <person name="Pal K."/>
            <person name="van Peij N.N."/>
            <person name="Ram A.F."/>
            <person name="Rinas U."/>
            <person name="Roubos J.A."/>
            <person name="Sagt C.M."/>
            <person name="Schmoll M."/>
            <person name="Sun J."/>
            <person name="Ussery D."/>
            <person name="Varga J."/>
            <person name="Vervecken W."/>
            <person name="van de Vondervoort P.J."/>
            <person name="Wedler H."/>
            <person name="Wosten H.A."/>
            <person name="Zeng A.P."/>
            <person name="van Ooyen A.J."/>
            <person name="Visser J."/>
            <person name="Stam H."/>
        </authorList>
    </citation>
    <scope>NUCLEOTIDE SEQUENCE [LARGE SCALE GENOMIC DNA]</scope>
    <source>
        <strain evidence="3">CBS 513.88 / FGSC A1513 / ATCC MYA-4892</strain>
    </source>
</reference>
<dbReference type="AlphaFoldDB" id="A2QSV3"/>
<feature type="region of interest" description="Disordered" evidence="1">
    <location>
        <begin position="1"/>
        <end position="26"/>
    </location>
</feature>
<dbReference type="EMBL" id="AM270188">
    <property type="protein sequence ID" value="CAK40081.1"/>
    <property type="molecule type" value="Genomic_DNA"/>
</dbReference>
<name>A2QSV3_ASPNC</name>
<dbReference type="VEuPathDB" id="FungiDB:An08g12050"/>
<accession>A2QSV3</accession>
<feature type="compositionally biased region" description="Basic and acidic residues" evidence="1">
    <location>
        <begin position="16"/>
        <end position="26"/>
    </location>
</feature>